<dbReference type="Proteomes" id="UP000022835">
    <property type="component" value="Unassembled WGS sequence"/>
</dbReference>
<comment type="caution">
    <text evidence="1">The sequence shown here is derived from an EMBL/GenBank/DDBJ whole genome shotgun (WGS) entry which is preliminary data.</text>
</comment>
<dbReference type="AlphaFoldDB" id="A0A064CP14"/>
<organism evidence="1 2">
    <name type="scientific">Mycolicibacterium aromaticivorans JS19b1 = JCM 16368</name>
    <dbReference type="NCBI Taxonomy" id="1440774"/>
    <lineage>
        <taxon>Bacteria</taxon>
        <taxon>Bacillati</taxon>
        <taxon>Actinomycetota</taxon>
        <taxon>Actinomycetes</taxon>
        <taxon>Mycobacteriales</taxon>
        <taxon>Mycobacteriaceae</taxon>
        <taxon>Mycolicibacterium</taxon>
    </lineage>
</organism>
<keyword evidence="2" id="KW-1185">Reference proteome</keyword>
<proteinExistence type="predicted"/>
<dbReference type="EMBL" id="JALN02000001">
    <property type="protein sequence ID" value="KDF01392.1"/>
    <property type="molecule type" value="Genomic_DNA"/>
</dbReference>
<dbReference type="eggNOG" id="ENOG5030SB7">
    <property type="taxonomic scope" value="Bacteria"/>
</dbReference>
<sequence length="428" mass="47111">MQGHDMTTESNGFAGDTGPLAIWTDRLDAFCAALDAIDADDPFDYCADAWEIWQGAAAADPPPHDDPAILVVLGTLQSLAHAMTSATLDYYRTADVRDRMTAAAMHTSIKHCLGTLRRECGRWLQEGGPPADEINARTISTVASLQASGARPTVDTGITFDKVCALTNAENKRYREAYGRLRTMVNRESLQHIVITSDILTDVVSGVVLDLQTTHGSTFDERINDERRRKIGSALAAVIAAVHSHRQRSIASASKTFGHNSPQSQAVDALFHDLAESSFDYRWLSELNEWMQHDESNALRYQFTARRHDEPHVDVHLDRHRMAARANQPGTRWPAPGELAALGRDPSVLDMVKGIQPKLTALQGQIDNILYPTVAEDVAAVKELIGRFGGEKGMDAVKSAPGATHEPWTPPHLSPRVLSFVRNFDNRH</sequence>
<dbReference type="RefSeq" id="WP_051660178.1">
    <property type="nucleotide sequence ID" value="NZ_JALN02000001.1"/>
</dbReference>
<accession>A0A064CP14</accession>
<dbReference type="OrthoDB" id="4569331at2"/>
<evidence type="ECO:0000313" key="2">
    <source>
        <dbReference type="Proteomes" id="UP000022835"/>
    </source>
</evidence>
<name>A0A064CP14_9MYCO</name>
<protein>
    <submittedName>
        <fullName evidence="1">Uncharacterized protein</fullName>
    </submittedName>
</protein>
<gene>
    <name evidence="1" type="ORF">Y900_021245</name>
</gene>
<reference evidence="1" key="1">
    <citation type="submission" date="2014-05" db="EMBL/GenBank/DDBJ databases">
        <title>Genome sequence of Mycobacterium aromaticivorans strain JS19b1T (= DSM 45407T).</title>
        <authorList>
            <person name="Kwak Y."/>
            <person name="Park G.-S."/>
            <person name="Li Q.X."/>
            <person name="Lee S.-E."/>
            <person name="Shin J.-H."/>
        </authorList>
    </citation>
    <scope>NUCLEOTIDE SEQUENCE [LARGE SCALE GENOMIC DNA]</scope>
    <source>
        <strain evidence="1">JS19b1</strain>
    </source>
</reference>
<evidence type="ECO:0000313" key="1">
    <source>
        <dbReference type="EMBL" id="KDF01392.1"/>
    </source>
</evidence>